<name>A0AAW1VX88_RUBAR</name>
<dbReference type="Gene3D" id="3.40.50.200">
    <property type="entry name" value="Peptidase S8/S53 domain"/>
    <property type="match status" value="1"/>
</dbReference>
<dbReference type="GO" id="GO:0006508">
    <property type="term" value="P:proteolysis"/>
    <property type="evidence" value="ECO:0007669"/>
    <property type="project" value="InterPro"/>
</dbReference>
<comment type="caution">
    <text evidence="4">Lacks conserved residue(s) required for the propagation of feature annotation.</text>
</comment>
<organism evidence="6 7">
    <name type="scientific">Rubus argutus</name>
    <name type="common">Southern blackberry</name>
    <dbReference type="NCBI Taxonomy" id="59490"/>
    <lineage>
        <taxon>Eukaryota</taxon>
        <taxon>Viridiplantae</taxon>
        <taxon>Streptophyta</taxon>
        <taxon>Embryophyta</taxon>
        <taxon>Tracheophyta</taxon>
        <taxon>Spermatophyta</taxon>
        <taxon>Magnoliopsida</taxon>
        <taxon>eudicotyledons</taxon>
        <taxon>Gunneridae</taxon>
        <taxon>Pentapetalae</taxon>
        <taxon>rosids</taxon>
        <taxon>fabids</taxon>
        <taxon>Rosales</taxon>
        <taxon>Rosaceae</taxon>
        <taxon>Rosoideae</taxon>
        <taxon>Rosoideae incertae sedis</taxon>
        <taxon>Rubus</taxon>
    </lineage>
</organism>
<dbReference type="PROSITE" id="PS51892">
    <property type="entry name" value="SUBTILASE"/>
    <property type="match status" value="1"/>
</dbReference>
<feature type="domain" description="Peptidase S8/S53" evidence="5">
    <location>
        <begin position="39"/>
        <end position="129"/>
    </location>
</feature>
<comment type="caution">
    <text evidence="6">The sequence shown here is derived from an EMBL/GenBank/DDBJ whole genome shotgun (WGS) entry which is preliminary data.</text>
</comment>
<evidence type="ECO:0000256" key="1">
    <source>
        <dbReference type="ARBA" id="ARBA00004613"/>
    </source>
</evidence>
<accession>A0AAW1VX88</accession>
<dbReference type="PANTHER" id="PTHR10795">
    <property type="entry name" value="PROPROTEIN CONVERTASE SUBTILISIN/KEXIN"/>
    <property type="match status" value="1"/>
</dbReference>
<keyword evidence="3" id="KW-0732">Signal</keyword>
<dbReference type="SUPFAM" id="SSF52743">
    <property type="entry name" value="Subtilisin-like"/>
    <property type="match status" value="1"/>
</dbReference>
<dbReference type="InterPro" id="IPR000209">
    <property type="entry name" value="Peptidase_S8/S53_dom"/>
</dbReference>
<reference evidence="6 7" key="1">
    <citation type="journal article" date="2023" name="G3 (Bethesda)">
        <title>A chromosome-length genome assembly and annotation of blackberry (Rubus argutus, cv. 'Hillquist').</title>
        <authorList>
            <person name="Bruna T."/>
            <person name="Aryal R."/>
            <person name="Dudchenko O."/>
            <person name="Sargent D.J."/>
            <person name="Mead D."/>
            <person name="Buti M."/>
            <person name="Cavallini A."/>
            <person name="Hytonen T."/>
            <person name="Andres J."/>
            <person name="Pham M."/>
            <person name="Weisz D."/>
            <person name="Mascagni F."/>
            <person name="Usai G."/>
            <person name="Natali L."/>
            <person name="Bassil N."/>
            <person name="Fernandez G.E."/>
            <person name="Lomsadze A."/>
            <person name="Armour M."/>
            <person name="Olukolu B."/>
            <person name="Poorten T."/>
            <person name="Britton C."/>
            <person name="Davik J."/>
            <person name="Ashrafi H."/>
            <person name="Aiden E.L."/>
            <person name="Borodovsky M."/>
            <person name="Worthington M."/>
        </authorList>
    </citation>
    <scope>NUCLEOTIDE SEQUENCE [LARGE SCALE GENOMIC DNA]</scope>
    <source>
        <strain evidence="6">PI 553951</strain>
    </source>
</reference>
<protein>
    <recommendedName>
        <fullName evidence="5">Peptidase S8/S53 domain-containing protein</fullName>
    </recommendedName>
</protein>
<comment type="subcellular location">
    <subcellularLocation>
        <location evidence="1">Secreted</location>
    </subcellularLocation>
</comment>
<evidence type="ECO:0000313" key="6">
    <source>
        <dbReference type="EMBL" id="KAK9911988.1"/>
    </source>
</evidence>
<keyword evidence="7" id="KW-1185">Reference proteome</keyword>
<dbReference type="AlphaFoldDB" id="A0AAW1VX88"/>
<dbReference type="GO" id="GO:0005576">
    <property type="term" value="C:extracellular region"/>
    <property type="evidence" value="ECO:0007669"/>
    <property type="project" value="UniProtKB-SubCell"/>
</dbReference>
<proteinExistence type="inferred from homology"/>
<evidence type="ECO:0000313" key="7">
    <source>
        <dbReference type="Proteomes" id="UP001457282"/>
    </source>
</evidence>
<evidence type="ECO:0000256" key="3">
    <source>
        <dbReference type="ARBA" id="ARBA00022729"/>
    </source>
</evidence>
<dbReference type="InterPro" id="IPR036852">
    <property type="entry name" value="Peptidase_S8/S53_dom_sf"/>
</dbReference>
<dbReference type="InterPro" id="IPR045051">
    <property type="entry name" value="SBT"/>
</dbReference>
<dbReference type="Pfam" id="PF00082">
    <property type="entry name" value="Peptidase_S8"/>
    <property type="match status" value="1"/>
</dbReference>
<evidence type="ECO:0000259" key="5">
    <source>
        <dbReference type="Pfam" id="PF00082"/>
    </source>
</evidence>
<dbReference type="GO" id="GO:0004252">
    <property type="term" value="F:serine-type endopeptidase activity"/>
    <property type="evidence" value="ECO:0007669"/>
    <property type="project" value="InterPro"/>
</dbReference>
<comment type="similarity">
    <text evidence="2 4">Belongs to the peptidase S8 family.</text>
</comment>
<dbReference type="Proteomes" id="UP001457282">
    <property type="component" value="Unassembled WGS sequence"/>
</dbReference>
<sequence length="171" mass="17983">MGSVEIGIATMVALAFEDLGTQRDDRAHSGLSFLFCVVAEGVTPKSRLSIYKVSTNNLPPHPSDILAGIDQAIYIADGVNVISISLGVKGLPMHMDIVAKASFSAIKKGIIVLCAGGNDDPSLGMIDSAIPWLSLCDHACPIVVSPAVNTSTPLSSPKHHPCVYTTEEIEK</sequence>
<evidence type="ECO:0000256" key="2">
    <source>
        <dbReference type="ARBA" id="ARBA00011073"/>
    </source>
</evidence>
<evidence type="ECO:0000256" key="4">
    <source>
        <dbReference type="PROSITE-ProRule" id="PRU01240"/>
    </source>
</evidence>
<gene>
    <name evidence="6" type="ORF">M0R45_035864</name>
</gene>
<dbReference type="EMBL" id="JBEDUW010000007">
    <property type="protein sequence ID" value="KAK9911988.1"/>
    <property type="molecule type" value="Genomic_DNA"/>
</dbReference>